<dbReference type="Gene3D" id="2.130.10.10">
    <property type="entry name" value="YVTN repeat-like/Quinoprotein amine dehydrogenase"/>
    <property type="match status" value="2"/>
</dbReference>
<dbReference type="InterPro" id="IPR001680">
    <property type="entry name" value="WD40_rpt"/>
</dbReference>
<dbReference type="Pfam" id="PF23798">
    <property type="entry name" value="Beta-prop_SPT8"/>
    <property type="match status" value="2"/>
</dbReference>
<dbReference type="PANTHER" id="PTHR19848">
    <property type="entry name" value="WD40 REPEAT PROTEIN"/>
    <property type="match status" value="1"/>
</dbReference>
<dbReference type="AlphaFoldDB" id="A0A165AL22"/>
<dbReference type="InterPro" id="IPR057544">
    <property type="entry name" value="Beta-prop_SPT8"/>
</dbReference>
<feature type="region of interest" description="Disordered" evidence="4">
    <location>
        <begin position="278"/>
        <end position="322"/>
    </location>
</feature>
<evidence type="ECO:0000256" key="4">
    <source>
        <dbReference type="SAM" id="MobiDB-lite"/>
    </source>
</evidence>
<feature type="domain" description="Transcription factor spt8 beta-propeller" evidence="5">
    <location>
        <begin position="70"/>
        <end position="261"/>
    </location>
</feature>
<name>A0A165AL22_9AGAM</name>
<reference evidence="6 7" key="1">
    <citation type="journal article" date="2016" name="Mol. Biol. Evol.">
        <title>Comparative Genomics of Early-Diverging Mushroom-Forming Fungi Provides Insights into the Origins of Lignocellulose Decay Capabilities.</title>
        <authorList>
            <person name="Nagy L.G."/>
            <person name="Riley R."/>
            <person name="Tritt A."/>
            <person name="Adam C."/>
            <person name="Daum C."/>
            <person name="Floudas D."/>
            <person name="Sun H."/>
            <person name="Yadav J.S."/>
            <person name="Pangilinan J."/>
            <person name="Larsson K.H."/>
            <person name="Matsuura K."/>
            <person name="Barry K."/>
            <person name="Labutti K."/>
            <person name="Kuo R."/>
            <person name="Ohm R.A."/>
            <person name="Bhattacharya S.S."/>
            <person name="Shirouzu T."/>
            <person name="Yoshinaga Y."/>
            <person name="Martin F.M."/>
            <person name="Grigoriev I.V."/>
            <person name="Hibbett D.S."/>
        </authorList>
    </citation>
    <scope>NUCLEOTIDE SEQUENCE [LARGE SCALE GENOMIC DNA]</scope>
    <source>
        <strain evidence="6 7">HHB9708</strain>
    </source>
</reference>
<dbReference type="Proteomes" id="UP000076722">
    <property type="component" value="Unassembled WGS sequence"/>
</dbReference>
<dbReference type="OrthoDB" id="10260946at2759"/>
<evidence type="ECO:0000313" key="7">
    <source>
        <dbReference type="Proteomes" id="UP000076722"/>
    </source>
</evidence>
<accession>A0A165AL22</accession>
<sequence length="578" mass="62219">MTTNSHKVSRILSRSPKLLQGQVRLSFPASDCLKPTSRLGPKSSGLPRSISPAQARRTLFRPAVAHPRSYTIDAICALPHPVATHALAASLCMTHLLTGSDDGYIRDYDIYAACNGKTFLTAPQRHHCGFVEGIMKAGVIRSWWENAPSNTKTSEDPVEPTYSPVYSLLLHSDALWGLSGSKDGRIGLYTVRHQPGTMCHTLHAHKGPVSAMALLPDQKGFFSVGWDGNALQWDLNTGQIARSFPSQGAQLSAVALRPVYLGADTGLMAYGASVAPATAPPSDAFRSPTSSPIEQVPPAITSQPRNPESSNVPASTKPNDSADVQHNVELKSEASYDPLFDEPDLENAEGAFFDRPARSSYSSPEKPAPAPQKPAPSATGGHYRNPVLDSSMAAKFSHDVLLTAAIDGQVILWDRRVQSPSGGGVGRLEMADKTPPWCVSACWSSDGMHIYAGRRNGTVDVWDTRQLGRDGAQAPRLLRTLRNPPSSGEVSCVAAFPDGRHIACASNDNIRLWNTSESPEESRSRTTPFKIVTGHHGGNVSQMLIDPAARFMISASGNRGWFGDSTRTVLVHEIKALL</sequence>
<dbReference type="InterPro" id="IPR015943">
    <property type="entry name" value="WD40/YVTN_repeat-like_dom_sf"/>
</dbReference>
<evidence type="ECO:0000256" key="2">
    <source>
        <dbReference type="ARBA" id="ARBA00022737"/>
    </source>
</evidence>
<organism evidence="6 7">
    <name type="scientific">Sistotremastrum niveocremeum HHB9708</name>
    <dbReference type="NCBI Taxonomy" id="1314777"/>
    <lineage>
        <taxon>Eukaryota</taxon>
        <taxon>Fungi</taxon>
        <taxon>Dikarya</taxon>
        <taxon>Basidiomycota</taxon>
        <taxon>Agaricomycotina</taxon>
        <taxon>Agaricomycetes</taxon>
        <taxon>Sistotremastrales</taxon>
        <taxon>Sistotremastraceae</taxon>
        <taxon>Sertulicium</taxon>
        <taxon>Sertulicium niveocremeum</taxon>
    </lineage>
</organism>
<protein>
    <submittedName>
        <fullName evidence="6">WD40 repeat-like protein</fullName>
    </submittedName>
</protein>
<dbReference type="PROSITE" id="PS50082">
    <property type="entry name" value="WD_REPEATS_2"/>
    <property type="match status" value="1"/>
</dbReference>
<dbReference type="SMART" id="SM00320">
    <property type="entry name" value="WD40"/>
    <property type="match status" value="7"/>
</dbReference>
<keyword evidence="2" id="KW-0677">Repeat</keyword>
<keyword evidence="7" id="KW-1185">Reference proteome</keyword>
<dbReference type="InterPro" id="IPR036322">
    <property type="entry name" value="WD40_repeat_dom_sf"/>
</dbReference>
<feature type="repeat" description="WD" evidence="3">
    <location>
        <begin position="202"/>
        <end position="243"/>
    </location>
</feature>
<dbReference type="STRING" id="1314777.A0A165AL22"/>
<evidence type="ECO:0000313" key="6">
    <source>
        <dbReference type="EMBL" id="KZS99192.1"/>
    </source>
</evidence>
<feature type="compositionally biased region" description="Polar residues" evidence="4">
    <location>
        <begin position="300"/>
        <end position="322"/>
    </location>
</feature>
<evidence type="ECO:0000256" key="3">
    <source>
        <dbReference type="PROSITE-ProRule" id="PRU00221"/>
    </source>
</evidence>
<evidence type="ECO:0000256" key="1">
    <source>
        <dbReference type="ARBA" id="ARBA00022574"/>
    </source>
</evidence>
<feature type="domain" description="Transcription factor spt8 beta-propeller" evidence="5">
    <location>
        <begin position="389"/>
        <end position="574"/>
    </location>
</feature>
<feature type="region of interest" description="Disordered" evidence="4">
    <location>
        <begin position="355"/>
        <end position="386"/>
    </location>
</feature>
<gene>
    <name evidence="6" type="ORF">SISNIDRAFT_434944</name>
</gene>
<dbReference type="PANTHER" id="PTHR19848:SF8">
    <property type="entry name" value="F-BOX AND WD REPEAT DOMAIN CONTAINING 7"/>
    <property type="match status" value="1"/>
</dbReference>
<proteinExistence type="predicted"/>
<evidence type="ECO:0000259" key="5">
    <source>
        <dbReference type="Pfam" id="PF23798"/>
    </source>
</evidence>
<dbReference type="EMBL" id="KV419394">
    <property type="protein sequence ID" value="KZS99192.1"/>
    <property type="molecule type" value="Genomic_DNA"/>
</dbReference>
<dbReference type="SUPFAM" id="SSF50978">
    <property type="entry name" value="WD40 repeat-like"/>
    <property type="match status" value="1"/>
</dbReference>
<keyword evidence="1 3" id="KW-0853">WD repeat</keyword>